<reference evidence="1" key="2">
    <citation type="journal article" date="2021" name="PeerJ">
        <title>Extensive microbial diversity within the chicken gut microbiome revealed by metagenomics and culture.</title>
        <authorList>
            <person name="Gilroy R."/>
            <person name="Ravi A."/>
            <person name="Getino M."/>
            <person name="Pursley I."/>
            <person name="Horton D.L."/>
            <person name="Alikhan N.F."/>
            <person name="Baker D."/>
            <person name="Gharbi K."/>
            <person name="Hall N."/>
            <person name="Watson M."/>
            <person name="Adriaenssens E.M."/>
            <person name="Foster-Nyarko E."/>
            <person name="Jarju S."/>
            <person name="Secka A."/>
            <person name="Antonio M."/>
            <person name="Oren A."/>
            <person name="Chaudhuri R.R."/>
            <person name="La Ragione R."/>
            <person name="Hildebrand F."/>
            <person name="Pallen M.J."/>
        </authorList>
    </citation>
    <scope>NUCLEOTIDE SEQUENCE</scope>
    <source>
        <strain evidence="1">ChiSjej6B24-2974</strain>
    </source>
</reference>
<gene>
    <name evidence="1" type="ORF">IAA52_04490</name>
</gene>
<proteinExistence type="predicted"/>
<evidence type="ECO:0000313" key="1">
    <source>
        <dbReference type="EMBL" id="HIQ82341.1"/>
    </source>
</evidence>
<reference evidence="1" key="1">
    <citation type="submission" date="2020-10" db="EMBL/GenBank/DDBJ databases">
        <authorList>
            <person name="Gilroy R."/>
        </authorList>
    </citation>
    <scope>NUCLEOTIDE SEQUENCE</scope>
    <source>
        <strain evidence="1">ChiSjej6B24-2974</strain>
    </source>
</reference>
<comment type="caution">
    <text evidence="1">The sequence shown here is derived from an EMBL/GenBank/DDBJ whole genome shotgun (WGS) entry which is preliminary data.</text>
</comment>
<dbReference type="InterPro" id="IPR011101">
    <property type="entry name" value="DUF5131"/>
</dbReference>
<sequence>MNSEIWNPWHGCIKYSEGCLNCYVYRRDASVGRDASQVFRTKEFDLPLRKRRDGSYALPAGGHIYACMTSDFFLPEADAWRAEAWRCIRARPDIAFSIITKRILRMGECLPPDWGDGYENVEIGVTCENQRRASERMEAFLRLPVRRRFVICEPLLGPVDLSPWLDGRVAEVVAGGESGPEAREMRYEWVLALREQCRRAGVGFRFKQTGANFVKDGRRYRVERRLQMAQAKKAGIDLGQTSQ</sequence>
<dbReference type="AlphaFoldDB" id="A0A9D1CW25"/>
<evidence type="ECO:0000313" key="2">
    <source>
        <dbReference type="Proteomes" id="UP000824260"/>
    </source>
</evidence>
<name>A0A9D1CW25_9FIRM</name>
<accession>A0A9D1CW25</accession>
<dbReference type="Proteomes" id="UP000824260">
    <property type="component" value="Unassembled WGS sequence"/>
</dbReference>
<protein>
    <submittedName>
        <fullName evidence="1">DUF5131 family protein</fullName>
    </submittedName>
</protein>
<organism evidence="1 2">
    <name type="scientific">Candidatus Pullichristensenella stercorigallinarum</name>
    <dbReference type="NCBI Taxonomy" id="2840909"/>
    <lineage>
        <taxon>Bacteria</taxon>
        <taxon>Bacillati</taxon>
        <taxon>Bacillota</taxon>
        <taxon>Clostridia</taxon>
        <taxon>Candidatus Pullichristensenella</taxon>
    </lineage>
</organism>
<dbReference type="Pfam" id="PF07505">
    <property type="entry name" value="DUF5131"/>
    <property type="match status" value="1"/>
</dbReference>
<dbReference type="EMBL" id="DVFZ01000046">
    <property type="protein sequence ID" value="HIQ82341.1"/>
    <property type="molecule type" value="Genomic_DNA"/>
</dbReference>